<proteinExistence type="predicted"/>
<feature type="region of interest" description="Disordered" evidence="1">
    <location>
        <begin position="1"/>
        <end position="32"/>
    </location>
</feature>
<reference evidence="2" key="2">
    <citation type="journal article" date="2024" name="Plant">
        <title>Genomic evolution and insights into agronomic trait innovations of Sesamum species.</title>
        <authorList>
            <person name="Miao H."/>
            <person name="Wang L."/>
            <person name="Qu L."/>
            <person name="Liu H."/>
            <person name="Sun Y."/>
            <person name="Le M."/>
            <person name="Wang Q."/>
            <person name="Wei S."/>
            <person name="Zheng Y."/>
            <person name="Lin W."/>
            <person name="Duan Y."/>
            <person name="Cao H."/>
            <person name="Xiong S."/>
            <person name="Wang X."/>
            <person name="Wei L."/>
            <person name="Li C."/>
            <person name="Ma Q."/>
            <person name="Ju M."/>
            <person name="Zhao R."/>
            <person name="Li G."/>
            <person name="Mu C."/>
            <person name="Tian Q."/>
            <person name="Mei H."/>
            <person name="Zhang T."/>
            <person name="Gao T."/>
            <person name="Zhang H."/>
        </authorList>
    </citation>
    <scope>NUCLEOTIDE SEQUENCE</scope>
    <source>
        <strain evidence="2">KEN1</strain>
    </source>
</reference>
<evidence type="ECO:0000256" key="1">
    <source>
        <dbReference type="SAM" id="MobiDB-lite"/>
    </source>
</evidence>
<feature type="compositionally biased region" description="Polar residues" evidence="1">
    <location>
        <begin position="8"/>
        <end position="32"/>
    </location>
</feature>
<protein>
    <submittedName>
        <fullName evidence="2">Uncharacterized protein</fullName>
    </submittedName>
</protein>
<accession>A0AAW2TCW6</accession>
<gene>
    <name evidence="2" type="ORF">Slati_4244100</name>
</gene>
<sequence>MAEDVPGQDSQETQEVPMSSAPSETPRTETGSLYRNVKLTMEKSDCIAEAFLNSSRKTLRYIPPISQKEEIIIKPTPAMVADGSRRWQSTAVGYFLGRRPYFPQLEAFARANWKGLQQVSATANGFFSSGLRRWPSWRR</sequence>
<dbReference type="AlphaFoldDB" id="A0AAW2TCW6"/>
<name>A0AAW2TCW6_9LAMI</name>
<reference evidence="2" key="1">
    <citation type="submission" date="2020-06" db="EMBL/GenBank/DDBJ databases">
        <authorList>
            <person name="Li T."/>
            <person name="Hu X."/>
            <person name="Zhang T."/>
            <person name="Song X."/>
            <person name="Zhang H."/>
            <person name="Dai N."/>
            <person name="Sheng W."/>
            <person name="Hou X."/>
            <person name="Wei L."/>
        </authorList>
    </citation>
    <scope>NUCLEOTIDE SEQUENCE</scope>
    <source>
        <strain evidence="2">KEN1</strain>
        <tissue evidence="2">Leaf</tissue>
    </source>
</reference>
<organism evidence="2">
    <name type="scientific">Sesamum latifolium</name>
    <dbReference type="NCBI Taxonomy" id="2727402"/>
    <lineage>
        <taxon>Eukaryota</taxon>
        <taxon>Viridiplantae</taxon>
        <taxon>Streptophyta</taxon>
        <taxon>Embryophyta</taxon>
        <taxon>Tracheophyta</taxon>
        <taxon>Spermatophyta</taxon>
        <taxon>Magnoliopsida</taxon>
        <taxon>eudicotyledons</taxon>
        <taxon>Gunneridae</taxon>
        <taxon>Pentapetalae</taxon>
        <taxon>asterids</taxon>
        <taxon>lamiids</taxon>
        <taxon>Lamiales</taxon>
        <taxon>Pedaliaceae</taxon>
        <taxon>Sesamum</taxon>
    </lineage>
</organism>
<dbReference type="EMBL" id="JACGWN010000015">
    <property type="protein sequence ID" value="KAL0402142.1"/>
    <property type="molecule type" value="Genomic_DNA"/>
</dbReference>
<comment type="caution">
    <text evidence="2">The sequence shown here is derived from an EMBL/GenBank/DDBJ whole genome shotgun (WGS) entry which is preliminary data.</text>
</comment>
<evidence type="ECO:0000313" key="2">
    <source>
        <dbReference type="EMBL" id="KAL0402142.1"/>
    </source>
</evidence>